<sequence>MTVKGQDWASYQSATPVTTGLDFAFIKATEGTGYVNPKMVYQADTARKAGLVVGFYHFVRPGDMKAQAAYFVEHAASQPGDPLFLDWEDAGVSNDQKNEFIAEVKRLRGNAHKVGLYCNQYYWQKREVGGNAGDALWIADYVTPGAPRIQAPWLFHQYSDSPIDQDLGNFADRAALRAWATGGNSPAPAPTPAPNTYTVKSGDTLSGIAVKFNTTVSALAAANGISDPNKIYPGQVLKIPTGSAPAPAPAVTTYTVKSGDTLSGIAAKFHTTVSALAKKNGISNPNKIFPGQKLKI</sequence>
<evidence type="ECO:0000313" key="5">
    <source>
        <dbReference type="EMBL" id="KIQ62407.1"/>
    </source>
</evidence>
<dbReference type="CDD" id="cd00599">
    <property type="entry name" value="GH25_muramidase"/>
    <property type="match status" value="1"/>
</dbReference>
<dbReference type="GO" id="GO:0003796">
    <property type="term" value="F:lysozyme activity"/>
    <property type="evidence" value="ECO:0007669"/>
    <property type="project" value="InterPro"/>
</dbReference>
<feature type="domain" description="LysM" evidence="4">
    <location>
        <begin position="252"/>
        <end position="296"/>
    </location>
</feature>
<comment type="caution">
    <text evidence="5">The sequence shown here is derived from an EMBL/GenBank/DDBJ whole genome shotgun (WGS) entry which is preliminary data.</text>
</comment>
<protein>
    <submittedName>
        <fullName evidence="5">Muramidase</fullName>
    </submittedName>
</protein>
<evidence type="ECO:0000256" key="1">
    <source>
        <dbReference type="ARBA" id="ARBA00010646"/>
    </source>
</evidence>
<dbReference type="SMART" id="SM00257">
    <property type="entry name" value="LysM"/>
    <property type="match status" value="2"/>
</dbReference>
<dbReference type="InterPro" id="IPR018392">
    <property type="entry name" value="LysM"/>
</dbReference>
<dbReference type="Pfam" id="PF01476">
    <property type="entry name" value="LysM"/>
    <property type="match status" value="2"/>
</dbReference>
<dbReference type="InterPro" id="IPR036779">
    <property type="entry name" value="LysM_dom_sf"/>
</dbReference>
<dbReference type="STRING" id="2064.TR51_25550"/>
<keyword evidence="3" id="KW-0326">Glycosidase</keyword>
<dbReference type="InterPro" id="IPR002053">
    <property type="entry name" value="Glyco_hydro_25"/>
</dbReference>
<evidence type="ECO:0000259" key="4">
    <source>
        <dbReference type="PROSITE" id="PS51782"/>
    </source>
</evidence>
<dbReference type="PROSITE" id="PS51782">
    <property type="entry name" value="LYSM"/>
    <property type="match status" value="2"/>
</dbReference>
<keyword evidence="2" id="KW-0378">Hydrolase</keyword>
<evidence type="ECO:0000256" key="2">
    <source>
        <dbReference type="ARBA" id="ARBA00022801"/>
    </source>
</evidence>
<comment type="similarity">
    <text evidence="1">Belongs to the glycosyl hydrolase 25 family.</text>
</comment>
<keyword evidence="6" id="KW-1185">Reference proteome</keyword>
<dbReference type="PATRIC" id="fig|2064.6.peg.5430"/>
<dbReference type="PROSITE" id="PS51904">
    <property type="entry name" value="GLYCOSYL_HYDROL_F25_2"/>
    <property type="match status" value="1"/>
</dbReference>
<dbReference type="SUPFAM" id="SSF51445">
    <property type="entry name" value="(Trans)glycosidases"/>
    <property type="match status" value="1"/>
</dbReference>
<gene>
    <name evidence="5" type="ORF">TR51_25550</name>
</gene>
<proteinExistence type="inferred from homology"/>
<dbReference type="Proteomes" id="UP000032066">
    <property type="component" value="Unassembled WGS sequence"/>
</dbReference>
<dbReference type="AlphaFoldDB" id="A0A0D0PPL0"/>
<dbReference type="Gene3D" id="3.20.20.80">
    <property type="entry name" value="Glycosidases"/>
    <property type="match status" value="1"/>
</dbReference>
<name>A0A0D0PPL0_KITGR</name>
<dbReference type="Gene3D" id="3.10.350.10">
    <property type="entry name" value="LysM domain"/>
    <property type="match status" value="2"/>
</dbReference>
<feature type="domain" description="LysM" evidence="4">
    <location>
        <begin position="195"/>
        <end position="239"/>
    </location>
</feature>
<dbReference type="InterPro" id="IPR017853">
    <property type="entry name" value="GH"/>
</dbReference>
<dbReference type="SUPFAM" id="SSF54106">
    <property type="entry name" value="LysM domain"/>
    <property type="match status" value="2"/>
</dbReference>
<dbReference type="Pfam" id="PF01183">
    <property type="entry name" value="Glyco_hydro_25"/>
    <property type="match status" value="1"/>
</dbReference>
<dbReference type="RefSeq" id="WP_043914378.1">
    <property type="nucleotide sequence ID" value="NZ_JXZB01000004.1"/>
</dbReference>
<dbReference type="PANTHER" id="PTHR33734">
    <property type="entry name" value="LYSM DOMAIN-CONTAINING GPI-ANCHORED PROTEIN 2"/>
    <property type="match status" value="1"/>
</dbReference>
<dbReference type="EMBL" id="JXZB01000004">
    <property type="protein sequence ID" value="KIQ62407.1"/>
    <property type="molecule type" value="Genomic_DNA"/>
</dbReference>
<dbReference type="SMART" id="SM00641">
    <property type="entry name" value="Glyco_25"/>
    <property type="match status" value="1"/>
</dbReference>
<dbReference type="CDD" id="cd00118">
    <property type="entry name" value="LysM"/>
    <property type="match status" value="2"/>
</dbReference>
<reference evidence="5 6" key="1">
    <citation type="submission" date="2015-02" db="EMBL/GenBank/DDBJ databases">
        <title>Draft genome sequence of Kitasatospora griseola MF730-N6, a bafilomycin, terpentecin and satosporin producer.</title>
        <authorList>
            <person name="Arens J.C."/>
            <person name="Haltli B."/>
            <person name="Kerr R.G."/>
        </authorList>
    </citation>
    <scope>NUCLEOTIDE SEQUENCE [LARGE SCALE GENOMIC DNA]</scope>
    <source>
        <strain evidence="5 6">MF730-N6</strain>
    </source>
</reference>
<organism evidence="5 6">
    <name type="scientific">Kitasatospora griseola</name>
    <name type="common">Streptomyces griseolosporeus</name>
    <dbReference type="NCBI Taxonomy" id="2064"/>
    <lineage>
        <taxon>Bacteria</taxon>
        <taxon>Bacillati</taxon>
        <taxon>Actinomycetota</taxon>
        <taxon>Actinomycetes</taxon>
        <taxon>Kitasatosporales</taxon>
        <taxon>Streptomycetaceae</taxon>
        <taxon>Kitasatospora</taxon>
    </lineage>
</organism>
<dbReference type="GO" id="GO:0009253">
    <property type="term" value="P:peptidoglycan catabolic process"/>
    <property type="evidence" value="ECO:0007669"/>
    <property type="project" value="InterPro"/>
</dbReference>
<accession>A0A0D0PPL0</accession>
<dbReference type="OrthoDB" id="287365at2"/>
<evidence type="ECO:0000256" key="3">
    <source>
        <dbReference type="ARBA" id="ARBA00023295"/>
    </source>
</evidence>
<dbReference type="GO" id="GO:0016998">
    <property type="term" value="P:cell wall macromolecule catabolic process"/>
    <property type="evidence" value="ECO:0007669"/>
    <property type="project" value="InterPro"/>
</dbReference>
<evidence type="ECO:0000313" key="6">
    <source>
        <dbReference type="Proteomes" id="UP000032066"/>
    </source>
</evidence>
<dbReference type="PANTHER" id="PTHR33734:SF22">
    <property type="entry name" value="MEMBRANE-BOUND LYTIC MUREIN TRANSGLYCOSYLASE D"/>
    <property type="match status" value="1"/>
</dbReference>
<dbReference type="InterPro" id="IPR018077">
    <property type="entry name" value="Glyco_hydro_fam25_subgr"/>
</dbReference>